<gene>
    <name evidence="5" type="ORF">H9812_06820</name>
</gene>
<dbReference type="PROSITE" id="PS51084">
    <property type="entry name" value="HIT_2"/>
    <property type="match status" value="1"/>
</dbReference>
<dbReference type="PROSITE" id="PS00892">
    <property type="entry name" value="HIT_1"/>
    <property type="match status" value="1"/>
</dbReference>
<evidence type="ECO:0000259" key="4">
    <source>
        <dbReference type="PROSITE" id="PS51084"/>
    </source>
</evidence>
<proteinExistence type="predicted"/>
<feature type="active site" description="Tele-AMP-histidine intermediate" evidence="1">
    <location>
        <position position="99"/>
    </location>
</feature>
<feature type="domain" description="HIT" evidence="4">
    <location>
        <begin position="5"/>
        <end position="111"/>
    </location>
</feature>
<evidence type="ECO:0000256" key="1">
    <source>
        <dbReference type="PIRSR" id="PIRSR601310-1"/>
    </source>
</evidence>
<name>A0A9D2DY21_9FIRM</name>
<dbReference type="Pfam" id="PF11969">
    <property type="entry name" value="DcpS_C"/>
    <property type="match status" value="1"/>
</dbReference>
<dbReference type="InterPro" id="IPR019808">
    <property type="entry name" value="Histidine_triad_CS"/>
</dbReference>
<dbReference type="InterPro" id="IPR036265">
    <property type="entry name" value="HIT-like_sf"/>
</dbReference>
<dbReference type="AlphaFoldDB" id="A0A9D2DY21"/>
<dbReference type="Gene3D" id="3.30.428.10">
    <property type="entry name" value="HIT-like"/>
    <property type="match status" value="1"/>
</dbReference>
<evidence type="ECO:0000256" key="2">
    <source>
        <dbReference type="PIRSR" id="PIRSR601310-3"/>
    </source>
</evidence>
<protein>
    <submittedName>
        <fullName evidence="5">Histidine triad nucleotide-binding protein</fullName>
    </submittedName>
</protein>
<comment type="caution">
    <text evidence="5">The sequence shown here is derived from an EMBL/GenBank/DDBJ whole genome shotgun (WGS) entry which is preliminary data.</text>
</comment>
<evidence type="ECO:0000256" key="3">
    <source>
        <dbReference type="PROSITE-ProRule" id="PRU00464"/>
    </source>
</evidence>
<dbReference type="PRINTS" id="PR00332">
    <property type="entry name" value="HISTRIAD"/>
</dbReference>
<sequence>MENCIFCKIIAGEIPSAKVYEDDEMVIFKDVAPKAKIHLLCVPKEHFATVMELTDERAALVGRMLQKIGRLRDTLGLSEGFRLVVNQGENAGQTVHHLHIHVLGGETLPWE</sequence>
<dbReference type="EMBL" id="DXBS01000127">
    <property type="protein sequence ID" value="HIZ25163.1"/>
    <property type="molecule type" value="Genomic_DNA"/>
</dbReference>
<accession>A0A9D2DY21</accession>
<dbReference type="SUPFAM" id="SSF54197">
    <property type="entry name" value="HIT-like"/>
    <property type="match status" value="1"/>
</dbReference>
<dbReference type="CDD" id="cd01276">
    <property type="entry name" value="PKCI_related"/>
    <property type="match status" value="1"/>
</dbReference>
<organism evidence="5 6">
    <name type="scientific">Candidatus Gallimonas intestinigallinarum</name>
    <dbReference type="NCBI Taxonomy" id="2838604"/>
    <lineage>
        <taxon>Bacteria</taxon>
        <taxon>Bacillati</taxon>
        <taxon>Bacillota</taxon>
        <taxon>Clostridia</taxon>
        <taxon>Candidatus Gallimonas</taxon>
    </lineage>
</organism>
<dbReference type="Proteomes" id="UP000824044">
    <property type="component" value="Unassembled WGS sequence"/>
</dbReference>
<evidence type="ECO:0000313" key="6">
    <source>
        <dbReference type="Proteomes" id="UP000824044"/>
    </source>
</evidence>
<reference evidence="5" key="2">
    <citation type="submission" date="2021-04" db="EMBL/GenBank/DDBJ databases">
        <authorList>
            <person name="Gilroy R."/>
        </authorList>
    </citation>
    <scope>NUCLEOTIDE SEQUENCE</scope>
    <source>
        <strain evidence="5">CHK33-5263</strain>
    </source>
</reference>
<reference evidence="5" key="1">
    <citation type="journal article" date="2021" name="PeerJ">
        <title>Extensive microbial diversity within the chicken gut microbiome revealed by metagenomics and culture.</title>
        <authorList>
            <person name="Gilroy R."/>
            <person name="Ravi A."/>
            <person name="Getino M."/>
            <person name="Pursley I."/>
            <person name="Horton D.L."/>
            <person name="Alikhan N.F."/>
            <person name="Baker D."/>
            <person name="Gharbi K."/>
            <person name="Hall N."/>
            <person name="Watson M."/>
            <person name="Adriaenssens E.M."/>
            <person name="Foster-Nyarko E."/>
            <person name="Jarju S."/>
            <person name="Secka A."/>
            <person name="Antonio M."/>
            <person name="Oren A."/>
            <person name="Chaudhuri R.R."/>
            <person name="La Ragione R."/>
            <person name="Hildebrand F."/>
            <person name="Pallen M.J."/>
        </authorList>
    </citation>
    <scope>NUCLEOTIDE SEQUENCE</scope>
    <source>
        <strain evidence="5">CHK33-5263</strain>
    </source>
</reference>
<dbReference type="InterPro" id="IPR001310">
    <property type="entry name" value="Histidine_triad_HIT"/>
</dbReference>
<dbReference type="PANTHER" id="PTHR23089">
    <property type="entry name" value="HISTIDINE TRIAD HIT PROTEIN"/>
    <property type="match status" value="1"/>
</dbReference>
<dbReference type="GO" id="GO:0003824">
    <property type="term" value="F:catalytic activity"/>
    <property type="evidence" value="ECO:0007669"/>
    <property type="project" value="InterPro"/>
</dbReference>
<dbReference type="InterPro" id="IPR011146">
    <property type="entry name" value="HIT-like"/>
</dbReference>
<evidence type="ECO:0000313" key="5">
    <source>
        <dbReference type="EMBL" id="HIZ25163.1"/>
    </source>
</evidence>
<feature type="short sequence motif" description="Histidine triad motif" evidence="2 3">
    <location>
        <begin position="97"/>
        <end position="101"/>
    </location>
</feature>